<dbReference type="AlphaFoldDB" id="E8WVB4"/>
<evidence type="ECO:0000313" key="7">
    <source>
        <dbReference type="EMBL" id="ADW67289.1"/>
    </source>
</evidence>
<dbReference type="InterPro" id="IPR001867">
    <property type="entry name" value="OmpR/PhoB-type_DNA-bd"/>
</dbReference>
<dbReference type="SMART" id="SM00862">
    <property type="entry name" value="Trans_reg_C"/>
    <property type="match status" value="1"/>
</dbReference>
<proteinExistence type="inferred from homology"/>
<dbReference type="PaxDb" id="1198114-AciX9_0215"/>
<protein>
    <submittedName>
        <fullName evidence="7">Transcriptional regulator, CadC</fullName>
    </submittedName>
</protein>
<dbReference type="eggNOG" id="COG0823">
    <property type="taxonomic scope" value="Bacteria"/>
</dbReference>
<keyword evidence="5" id="KW-0472">Membrane</keyword>
<dbReference type="eggNOG" id="COG3710">
    <property type="taxonomic scope" value="Bacteria"/>
</dbReference>
<dbReference type="SUPFAM" id="SSF46894">
    <property type="entry name" value="C-terminal effector domain of the bipartite response regulators"/>
    <property type="match status" value="1"/>
</dbReference>
<dbReference type="EMBL" id="CP002480">
    <property type="protein sequence ID" value="ADW67289.1"/>
    <property type="molecule type" value="Genomic_DNA"/>
</dbReference>
<organism evidence="8">
    <name type="scientific">Granulicella tundricola (strain ATCC BAA-1859 / DSM 23138 / MP5ACTX9)</name>
    <dbReference type="NCBI Taxonomy" id="1198114"/>
    <lineage>
        <taxon>Bacteria</taxon>
        <taxon>Pseudomonadati</taxon>
        <taxon>Acidobacteriota</taxon>
        <taxon>Terriglobia</taxon>
        <taxon>Terriglobales</taxon>
        <taxon>Acidobacteriaceae</taxon>
        <taxon>Granulicella</taxon>
    </lineage>
</organism>
<dbReference type="GO" id="GO:0003677">
    <property type="term" value="F:DNA binding"/>
    <property type="evidence" value="ECO:0007669"/>
    <property type="project" value="UniProtKB-UniRule"/>
</dbReference>
<keyword evidence="5" id="KW-0812">Transmembrane</keyword>
<dbReference type="Pfam" id="PF00486">
    <property type="entry name" value="Trans_reg_C"/>
    <property type="match status" value="1"/>
</dbReference>
<dbReference type="PROSITE" id="PS51755">
    <property type="entry name" value="OMPR_PHOB"/>
    <property type="match status" value="1"/>
</dbReference>
<dbReference type="PANTHER" id="PTHR36842:SF1">
    <property type="entry name" value="PROTEIN TOLB"/>
    <property type="match status" value="1"/>
</dbReference>
<dbReference type="HOGENOM" id="CLU_021843_0_0_0"/>
<feature type="transmembrane region" description="Helical" evidence="5">
    <location>
        <begin position="162"/>
        <end position="184"/>
    </location>
</feature>
<dbReference type="GO" id="GO:0000160">
    <property type="term" value="P:phosphorelay signal transduction system"/>
    <property type="evidence" value="ECO:0007669"/>
    <property type="project" value="InterPro"/>
</dbReference>
<gene>
    <name evidence="7" type="ordered locus">AciX9_0215</name>
</gene>
<evidence type="ECO:0000256" key="1">
    <source>
        <dbReference type="ARBA" id="ARBA00009820"/>
    </source>
</evidence>
<evidence type="ECO:0000259" key="6">
    <source>
        <dbReference type="PROSITE" id="PS51755"/>
    </source>
</evidence>
<feature type="domain" description="OmpR/PhoB-type" evidence="6">
    <location>
        <begin position="1"/>
        <end position="79"/>
    </location>
</feature>
<name>E8WVB4_GRATM</name>
<feature type="region of interest" description="Disordered" evidence="4">
    <location>
        <begin position="563"/>
        <end position="584"/>
    </location>
</feature>
<dbReference type="InterPro" id="IPR036388">
    <property type="entry name" value="WH-like_DNA-bd_sf"/>
</dbReference>
<dbReference type="CDD" id="cd00383">
    <property type="entry name" value="trans_reg_C"/>
    <property type="match status" value="1"/>
</dbReference>
<evidence type="ECO:0000313" key="8">
    <source>
        <dbReference type="Proteomes" id="UP000000343"/>
    </source>
</evidence>
<evidence type="ECO:0000256" key="2">
    <source>
        <dbReference type="ARBA" id="ARBA00023125"/>
    </source>
</evidence>
<feature type="DNA-binding region" description="OmpR/PhoB-type" evidence="3">
    <location>
        <begin position="1"/>
        <end position="79"/>
    </location>
</feature>
<dbReference type="Gene3D" id="2.120.10.30">
    <property type="entry name" value="TolB, C-terminal domain"/>
    <property type="match status" value="3"/>
</dbReference>
<dbReference type="Proteomes" id="UP000000343">
    <property type="component" value="Chromosome"/>
</dbReference>
<accession>E8WVB4</accession>
<keyword evidence="8" id="KW-1185">Reference proteome</keyword>
<dbReference type="SUPFAM" id="SSF82171">
    <property type="entry name" value="DPP6 N-terminal domain-like"/>
    <property type="match status" value="2"/>
</dbReference>
<dbReference type="Pfam" id="PF07676">
    <property type="entry name" value="PD40"/>
    <property type="match status" value="3"/>
</dbReference>
<dbReference type="Gene3D" id="1.10.10.10">
    <property type="entry name" value="Winged helix-like DNA-binding domain superfamily/Winged helix DNA-binding domain"/>
    <property type="match status" value="1"/>
</dbReference>
<dbReference type="InterPro" id="IPR011042">
    <property type="entry name" value="6-blade_b-propeller_TolB-like"/>
</dbReference>
<dbReference type="GO" id="GO:0006355">
    <property type="term" value="P:regulation of DNA-templated transcription"/>
    <property type="evidence" value="ECO:0007669"/>
    <property type="project" value="InterPro"/>
</dbReference>
<keyword evidence="5" id="KW-1133">Transmembrane helix</keyword>
<dbReference type="InterPro" id="IPR011659">
    <property type="entry name" value="WD40"/>
</dbReference>
<dbReference type="KEGG" id="acm:AciX9_0215"/>
<evidence type="ECO:0000256" key="4">
    <source>
        <dbReference type="SAM" id="MobiDB-lite"/>
    </source>
</evidence>
<dbReference type="InterPro" id="IPR016032">
    <property type="entry name" value="Sig_transdc_resp-reg_C-effctor"/>
</dbReference>
<evidence type="ECO:0000256" key="5">
    <source>
        <dbReference type="SAM" id="Phobius"/>
    </source>
</evidence>
<evidence type="ECO:0000256" key="3">
    <source>
        <dbReference type="PROSITE-ProRule" id="PRU01091"/>
    </source>
</evidence>
<keyword evidence="2 3" id="KW-0238">DNA-binding</keyword>
<reference evidence="8" key="1">
    <citation type="submission" date="2011-01" db="EMBL/GenBank/DDBJ databases">
        <title>Complete sequence of chromosome of Acidobacterium sp. MP5ACTX9.</title>
        <authorList>
            <consortium name="US DOE Joint Genome Institute"/>
            <person name="Lucas S."/>
            <person name="Copeland A."/>
            <person name="Lapidus A."/>
            <person name="Cheng J.-F."/>
            <person name="Goodwin L."/>
            <person name="Pitluck S."/>
            <person name="Teshima H."/>
            <person name="Detter J.C."/>
            <person name="Han C."/>
            <person name="Tapia R."/>
            <person name="Land M."/>
            <person name="Hauser L."/>
            <person name="Kyrpides N."/>
            <person name="Ivanova N."/>
            <person name="Ovchinnikova G."/>
            <person name="Pagani I."/>
            <person name="Rawat S.R."/>
            <person name="Mannisto M."/>
            <person name="Haggblom M.M."/>
            <person name="Woyke T."/>
        </authorList>
    </citation>
    <scope>NUCLEOTIDE SEQUENCE [LARGE SCALE GENOMIC DNA]</scope>
    <source>
        <strain evidence="8">MP5ACTX9</strain>
    </source>
</reference>
<dbReference type="STRING" id="1198114.AciX9_0215"/>
<sequence length="744" mass="81875">MRIKLQGQPFEVLRVLLERHNEIVSKEELQARLWQDGTTVDFDHSLGTAVNKIRQALGDSAENPRFVQTIARRGYRFIAPLRFLEEAPAELPAEEAVPLSAVIQSAPSRGHAAATNRIVSLSESVVPAPEARLAPARPHLVPPIPVALEDPYPDEPSRRHHLAPILITEAAVLILVAFLAFTWWRSAQHPTPFAIHQITFSGMISPGEPEMEALPSLATDGPRLIAPIITEGASRLSQVSISEGQTTSLDLPPDIAGPAIGDISPDGTRLLVRNHLEGAPEQALWIVPTLGHEARRIPNLLAHDATWMPDGRHILFANGSSLFLAADDGSNVRKFADLSGRAFWLRWSPDGKLLRFTLLDPATHNTALWQIASDGTHPQAVFPANTAPTNECCGSWTSDSRYFVFQSTRGAASANATQNIWAVDNQHRWLDSNPFQVTNGPLSYQGPATARTGHTIFFLGLNARMSLLRFDLATHQFKPLRQDSSMMGHTQVSYDGRWIAWINQSDGSLWRSRADGSERLQLTSAPTEVFRMHWSADDLQLAIMARQPGTPWKISVLSNAGGSSQPLLDERRDQADPSFSPDGRQVVFGRPPDLMGVERDPKSIAIVDLATHRVDPLPGSAGLFSPSWSPDGHYISAFPLDQSGIRLFDTRTHTWRNLITRSAADPAWSHDGKWIFFHAFAEPGSPIYRVNVDSGELIRITGLSDLANTDVVDFYFSGLTQDDAPIITARMSTANAYSLNLDAR</sequence>
<dbReference type="RefSeq" id="WP_013578617.1">
    <property type="nucleotide sequence ID" value="NC_015064.1"/>
</dbReference>
<dbReference type="PANTHER" id="PTHR36842">
    <property type="entry name" value="PROTEIN TOLB HOMOLOG"/>
    <property type="match status" value="1"/>
</dbReference>
<comment type="similarity">
    <text evidence="1">Belongs to the TolB family.</text>
</comment>